<proteinExistence type="predicted"/>
<sequence length="77" mass="8780">MWARAVLCAALLSVLCPAGSTEAERDERDVQDYRYNSNRLLGALHEVLEKLQTKRINPWEKKYGQVPSVSLQLIYSS</sequence>
<accession>A0ABV0NMR3</accession>
<gene>
    <name evidence="2" type="ORF">GOODEAATRI_023562</name>
</gene>
<dbReference type="Pfam" id="PF06373">
    <property type="entry name" value="CART"/>
    <property type="match status" value="1"/>
</dbReference>
<feature type="signal peptide" evidence="1">
    <location>
        <begin position="1"/>
        <end position="23"/>
    </location>
</feature>
<keyword evidence="3" id="KW-1185">Reference proteome</keyword>
<comment type="caution">
    <text evidence="2">The sequence shown here is derived from an EMBL/GenBank/DDBJ whole genome shotgun (WGS) entry which is preliminary data.</text>
</comment>
<evidence type="ECO:0000256" key="1">
    <source>
        <dbReference type="SAM" id="SignalP"/>
    </source>
</evidence>
<evidence type="ECO:0000313" key="3">
    <source>
        <dbReference type="Proteomes" id="UP001476798"/>
    </source>
</evidence>
<dbReference type="Proteomes" id="UP001476798">
    <property type="component" value="Unassembled WGS sequence"/>
</dbReference>
<reference evidence="2 3" key="1">
    <citation type="submission" date="2021-06" db="EMBL/GenBank/DDBJ databases">
        <authorList>
            <person name="Palmer J.M."/>
        </authorList>
    </citation>
    <scope>NUCLEOTIDE SEQUENCE [LARGE SCALE GENOMIC DNA]</scope>
    <source>
        <strain evidence="2 3">GA_2019</strain>
        <tissue evidence="2">Muscle</tissue>
    </source>
</reference>
<dbReference type="EMBL" id="JAHRIO010042525">
    <property type="protein sequence ID" value="MEQ2172681.1"/>
    <property type="molecule type" value="Genomic_DNA"/>
</dbReference>
<organism evidence="2 3">
    <name type="scientific">Goodea atripinnis</name>
    <dbReference type="NCBI Taxonomy" id="208336"/>
    <lineage>
        <taxon>Eukaryota</taxon>
        <taxon>Metazoa</taxon>
        <taxon>Chordata</taxon>
        <taxon>Craniata</taxon>
        <taxon>Vertebrata</taxon>
        <taxon>Euteleostomi</taxon>
        <taxon>Actinopterygii</taxon>
        <taxon>Neopterygii</taxon>
        <taxon>Teleostei</taxon>
        <taxon>Neoteleostei</taxon>
        <taxon>Acanthomorphata</taxon>
        <taxon>Ovalentaria</taxon>
        <taxon>Atherinomorphae</taxon>
        <taxon>Cyprinodontiformes</taxon>
        <taxon>Goodeidae</taxon>
        <taxon>Goodea</taxon>
    </lineage>
</organism>
<keyword evidence="1" id="KW-0732">Signal</keyword>
<protein>
    <submittedName>
        <fullName evidence="2">Uncharacterized protein</fullName>
    </submittedName>
</protein>
<evidence type="ECO:0000313" key="2">
    <source>
        <dbReference type="EMBL" id="MEQ2172681.1"/>
    </source>
</evidence>
<dbReference type="InterPro" id="IPR009106">
    <property type="entry name" value="CART"/>
</dbReference>
<name>A0ABV0NMR3_9TELE</name>
<feature type="chain" id="PRO_5047221922" evidence="1">
    <location>
        <begin position="24"/>
        <end position="77"/>
    </location>
</feature>